<evidence type="ECO:0000313" key="1">
    <source>
        <dbReference type="EMBL" id="KAF2189145.1"/>
    </source>
</evidence>
<reference evidence="1" key="1">
    <citation type="journal article" date="2020" name="Stud. Mycol.">
        <title>101 Dothideomycetes genomes: a test case for predicting lifestyles and emergence of pathogens.</title>
        <authorList>
            <person name="Haridas S."/>
            <person name="Albert R."/>
            <person name="Binder M."/>
            <person name="Bloem J."/>
            <person name="Labutti K."/>
            <person name="Salamov A."/>
            <person name="Andreopoulos B."/>
            <person name="Baker S."/>
            <person name="Barry K."/>
            <person name="Bills G."/>
            <person name="Bluhm B."/>
            <person name="Cannon C."/>
            <person name="Castanera R."/>
            <person name="Culley D."/>
            <person name="Daum C."/>
            <person name="Ezra D."/>
            <person name="Gonzalez J."/>
            <person name="Henrissat B."/>
            <person name="Kuo A."/>
            <person name="Liang C."/>
            <person name="Lipzen A."/>
            <person name="Lutzoni F."/>
            <person name="Magnuson J."/>
            <person name="Mondo S."/>
            <person name="Nolan M."/>
            <person name="Ohm R."/>
            <person name="Pangilinan J."/>
            <person name="Park H.-J."/>
            <person name="Ramirez L."/>
            <person name="Alfaro M."/>
            <person name="Sun H."/>
            <person name="Tritt A."/>
            <person name="Yoshinaga Y."/>
            <person name="Zwiers L.-H."/>
            <person name="Turgeon B."/>
            <person name="Goodwin S."/>
            <person name="Spatafora J."/>
            <person name="Crous P."/>
            <person name="Grigoriev I."/>
        </authorList>
    </citation>
    <scope>NUCLEOTIDE SEQUENCE</scope>
    <source>
        <strain evidence="1">CBS 207.26</strain>
    </source>
</reference>
<gene>
    <name evidence="1" type="ORF">K469DRAFT_58301</name>
</gene>
<dbReference type="EMBL" id="ML994621">
    <property type="protein sequence ID" value="KAF2189145.1"/>
    <property type="molecule type" value="Genomic_DNA"/>
</dbReference>
<proteinExistence type="predicted"/>
<accession>A0A6A6EDL5</accession>
<organism evidence="1 2">
    <name type="scientific">Zopfia rhizophila CBS 207.26</name>
    <dbReference type="NCBI Taxonomy" id="1314779"/>
    <lineage>
        <taxon>Eukaryota</taxon>
        <taxon>Fungi</taxon>
        <taxon>Dikarya</taxon>
        <taxon>Ascomycota</taxon>
        <taxon>Pezizomycotina</taxon>
        <taxon>Dothideomycetes</taxon>
        <taxon>Dothideomycetes incertae sedis</taxon>
        <taxon>Zopfiaceae</taxon>
        <taxon>Zopfia</taxon>
    </lineage>
</organism>
<evidence type="ECO:0000313" key="2">
    <source>
        <dbReference type="Proteomes" id="UP000800200"/>
    </source>
</evidence>
<protein>
    <submittedName>
        <fullName evidence="1">Uncharacterized protein</fullName>
    </submittedName>
</protein>
<dbReference type="AlphaFoldDB" id="A0A6A6EDL5"/>
<sequence>MYREIEAPYSGNLNLTYGFHATPELAIYLNIHHKRPSLRRYLSLPFSPFSFYFFSSLPHLPSALAAPIGL</sequence>
<keyword evidence="2" id="KW-1185">Reference proteome</keyword>
<name>A0A6A6EDL5_9PEZI</name>
<dbReference type="Proteomes" id="UP000800200">
    <property type="component" value="Unassembled WGS sequence"/>
</dbReference>